<evidence type="ECO:0000313" key="2">
    <source>
        <dbReference type="EMBL" id="KAF2224270.1"/>
    </source>
</evidence>
<organism evidence="2 3">
    <name type="scientific">Elsinoe ampelina</name>
    <dbReference type="NCBI Taxonomy" id="302913"/>
    <lineage>
        <taxon>Eukaryota</taxon>
        <taxon>Fungi</taxon>
        <taxon>Dikarya</taxon>
        <taxon>Ascomycota</taxon>
        <taxon>Pezizomycotina</taxon>
        <taxon>Dothideomycetes</taxon>
        <taxon>Dothideomycetidae</taxon>
        <taxon>Myriangiales</taxon>
        <taxon>Elsinoaceae</taxon>
        <taxon>Elsinoe</taxon>
    </lineage>
</organism>
<dbReference type="Pfam" id="PF06966">
    <property type="entry name" value="DUF1295"/>
    <property type="match status" value="1"/>
</dbReference>
<evidence type="ECO:0000256" key="1">
    <source>
        <dbReference type="SAM" id="Phobius"/>
    </source>
</evidence>
<evidence type="ECO:0008006" key="4">
    <source>
        <dbReference type="Google" id="ProtNLM"/>
    </source>
</evidence>
<dbReference type="AlphaFoldDB" id="A0A6A6GFQ4"/>
<dbReference type="OrthoDB" id="201504at2759"/>
<dbReference type="InterPro" id="IPR010721">
    <property type="entry name" value="UstE-like"/>
</dbReference>
<dbReference type="PANTHER" id="PTHR32251:SF23">
    <property type="entry name" value="3-OXO-5-ALPHA-STEROID 4-DEHYDROGENASE (DUF1295)"/>
    <property type="match status" value="1"/>
</dbReference>
<dbReference type="PANTHER" id="PTHR32251">
    <property type="entry name" value="3-OXO-5-ALPHA-STEROID 4-DEHYDROGENASE"/>
    <property type="match status" value="1"/>
</dbReference>
<reference evidence="3" key="1">
    <citation type="journal article" date="2020" name="Stud. Mycol.">
        <title>101 Dothideomycetes genomes: A test case for predicting lifestyles and emergence of pathogens.</title>
        <authorList>
            <person name="Haridas S."/>
            <person name="Albert R."/>
            <person name="Binder M."/>
            <person name="Bloem J."/>
            <person name="LaButti K."/>
            <person name="Salamov A."/>
            <person name="Andreopoulos B."/>
            <person name="Baker S."/>
            <person name="Barry K."/>
            <person name="Bills G."/>
            <person name="Bluhm B."/>
            <person name="Cannon C."/>
            <person name="Castanera R."/>
            <person name="Culley D."/>
            <person name="Daum C."/>
            <person name="Ezra D."/>
            <person name="Gonzalez J."/>
            <person name="Henrissat B."/>
            <person name="Kuo A."/>
            <person name="Liang C."/>
            <person name="Lipzen A."/>
            <person name="Lutzoni F."/>
            <person name="Magnuson J."/>
            <person name="Mondo S."/>
            <person name="Nolan M."/>
            <person name="Ohm R."/>
            <person name="Pangilinan J."/>
            <person name="Park H.-J."/>
            <person name="Ramirez L."/>
            <person name="Alfaro M."/>
            <person name="Sun H."/>
            <person name="Tritt A."/>
            <person name="Yoshinaga Y."/>
            <person name="Zwiers L.-H."/>
            <person name="Turgeon B."/>
            <person name="Goodwin S."/>
            <person name="Spatafora J."/>
            <person name="Crous P."/>
            <person name="Grigoriev I."/>
        </authorList>
    </citation>
    <scope>NUCLEOTIDE SEQUENCE [LARGE SCALE GENOMIC DNA]</scope>
    <source>
        <strain evidence="3">CECT 20119</strain>
    </source>
</reference>
<proteinExistence type="predicted"/>
<keyword evidence="1" id="KW-0472">Membrane</keyword>
<dbReference type="Gene3D" id="1.20.120.1630">
    <property type="match status" value="1"/>
</dbReference>
<gene>
    <name evidence="2" type="ORF">BDZ85DRAFT_273404</name>
</gene>
<name>A0A6A6GFQ4_9PEZI</name>
<keyword evidence="3" id="KW-1185">Reference proteome</keyword>
<feature type="transmembrane region" description="Helical" evidence="1">
    <location>
        <begin position="148"/>
        <end position="169"/>
    </location>
</feature>
<dbReference type="GO" id="GO:0016020">
    <property type="term" value="C:membrane"/>
    <property type="evidence" value="ECO:0007669"/>
    <property type="project" value="TreeGrafter"/>
</dbReference>
<accession>A0A6A6GFQ4</accession>
<protein>
    <recommendedName>
        <fullName evidence="4">DUF1295-domain-containing protein</fullName>
    </recommendedName>
</protein>
<keyword evidence="1" id="KW-1133">Transmembrane helix</keyword>
<dbReference type="Proteomes" id="UP000799538">
    <property type="component" value="Unassembled WGS sequence"/>
</dbReference>
<sequence>MALPTVKTLAECADFDKTVRPFIPQFFELPQRLLQISSLESLQTAYTSINPVISAGAFSLFVGAVAFIVSEINRNYSQIDRVWSILPALYNVHYWYWGKLNGIESQRLNAVALFSVCWSARLTFNYWRKGGYDVGSEDYRWAIIKKQVNNTLVWTIFNFVFIAFIQSILLAAVATPTYIMLLTSRVDKALSLADTIFPQALGLLLIIEFFADNQQWTYQNAKKDYQKTAKIPDGFTATELERGFVTNGLWNYSRHPNFAAEQAIWVALYQWACFDTESLINWTFAGAFSYLLIFQGSTPLTERITAGKYPEYKEYKARVGRFIPSLATLGQWEKYAIAQEKKGKTNGTPAAKQTKKSK</sequence>
<dbReference type="EMBL" id="ML992505">
    <property type="protein sequence ID" value="KAF2224270.1"/>
    <property type="molecule type" value="Genomic_DNA"/>
</dbReference>
<evidence type="ECO:0000313" key="3">
    <source>
        <dbReference type="Proteomes" id="UP000799538"/>
    </source>
</evidence>
<feature type="transmembrane region" description="Helical" evidence="1">
    <location>
        <begin position="189"/>
        <end position="211"/>
    </location>
</feature>
<keyword evidence="1" id="KW-0812">Transmembrane</keyword>
<feature type="transmembrane region" description="Helical" evidence="1">
    <location>
        <begin position="49"/>
        <end position="69"/>
    </location>
</feature>